<feature type="zinc finger region" description="C3H1-type" evidence="6">
    <location>
        <begin position="111"/>
        <end position="139"/>
    </location>
</feature>
<evidence type="ECO:0000313" key="10">
    <source>
        <dbReference type="Proteomes" id="UP001153076"/>
    </source>
</evidence>
<dbReference type="OrthoDB" id="411372at2759"/>
<sequence length="478" mass="51424">MTFRGDVVVDDVDVDVNVGGNIAMSRAAVTSGSSSLLDEDLMWPVNLRSTDAMDAGLYPSGPYPEREGEPDCSFYLRTGLCRFGSTCRFNHPPNRNLALAAARMKGEFPERMGQPECQYYLKTGTCKFGATCKFHHPKDKAGIAGRAPLNILGYPLRPTEPECAYYLRTGQCKFGSTCKFHHPQPSTSLRGSSVYPSVQSPTTPGQQSYPGGLASWPLSRASLIPSPRWQGPSSYTPLILPQGMVSVPGWNAYMDVVTLATGPTAQSEFCDSNSEEGQVGSVSSSEGQHTSGNSPVYGTARQSESAMSATQGTYSSYRSGSIPMGFYALQGDNVFPERPGQPECQYYMKTGDCKFGAVCRFHHPRERLIPAPDCLLSPLGLPLRPGEPLCIFYSRYGICKFGPNCKFDHPMGIFAYNVSPTSSGASAVRRYLGSSSAAGGLALTSDGLIESGSGKNRRLSLSETRDIPSGNNNGETEG</sequence>
<dbReference type="InterPro" id="IPR050974">
    <property type="entry name" value="Plant_ZF_CCCH"/>
</dbReference>
<keyword evidence="10" id="KW-1185">Reference proteome</keyword>
<keyword evidence="3 6" id="KW-0863">Zinc-finger</keyword>
<evidence type="ECO:0000256" key="3">
    <source>
        <dbReference type="ARBA" id="ARBA00022771"/>
    </source>
</evidence>
<comment type="caution">
    <text evidence="9">The sequence shown here is derived from an EMBL/GenBank/DDBJ whole genome shotgun (WGS) entry which is preliminary data.</text>
</comment>
<evidence type="ECO:0000313" key="9">
    <source>
        <dbReference type="EMBL" id="KAJ8427042.1"/>
    </source>
</evidence>
<evidence type="ECO:0000256" key="6">
    <source>
        <dbReference type="PROSITE-ProRule" id="PRU00723"/>
    </source>
</evidence>
<feature type="compositionally biased region" description="Low complexity" evidence="7">
    <location>
        <begin position="275"/>
        <end position="288"/>
    </location>
</feature>
<dbReference type="GO" id="GO:0008270">
    <property type="term" value="F:zinc ion binding"/>
    <property type="evidence" value="ECO:0007669"/>
    <property type="project" value="UniProtKB-KW"/>
</dbReference>
<feature type="region of interest" description="Disordered" evidence="7">
    <location>
        <begin position="186"/>
        <end position="211"/>
    </location>
</feature>
<keyword evidence="1 6" id="KW-0479">Metal-binding</keyword>
<feature type="compositionally biased region" description="Polar residues" evidence="7">
    <location>
        <begin position="289"/>
        <end position="305"/>
    </location>
</feature>
<feature type="domain" description="C3H1-type" evidence="8">
    <location>
        <begin position="384"/>
        <end position="412"/>
    </location>
</feature>
<proteinExistence type="predicted"/>
<feature type="domain" description="C3H1-type" evidence="8">
    <location>
        <begin position="66"/>
        <end position="94"/>
    </location>
</feature>
<protein>
    <recommendedName>
        <fullName evidence="8">C3H1-type domain-containing protein</fullName>
    </recommendedName>
</protein>
<dbReference type="InterPro" id="IPR036855">
    <property type="entry name" value="Znf_CCCH_sf"/>
</dbReference>
<evidence type="ECO:0000259" key="8">
    <source>
        <dbReference type="PROSITE" id="PS50103"/>
    </source>
</evidence>
<feature type="zinc finger region" description="C3H1-type" evidence="6">
    <location>
        <begin position="157"/>
        <end position="185"/>
    </location>
</feature>
<evidence type="ECO:0000256" key="5">
    <source>
        <dbReference type="ARBA" id="ARBA00023125"/>
    </source>
</evidence>
<accession>A0A9Q1GSQ5</accession>
<dbReference type="Gene3D" id="2.30.30.1190">
    <property type="match status" value="1"/>
</dbReference>
<dbReference type="SUPFAM" id="SSF90229">
    <property type="entry name" value="CCCH zinc finger"/>
    <property type="match status" value="5"/>
</dbReference>
<keyword evidence="5" id="KW-0238">DNA-binding</keyword>
<dbReference type="Gene3D" id="4.10.1000.10">
    <property type="entry name" value="Zinc finger, CCCH-type"/>
    <property type="match status" value="2"/>
</dbReference>
<dbReference type="Pfam" id="PF00642">
    <property type="entry name" value="zf-CCCH"/>
    <property type="match status" value="5"/>
</dbReference>
<dbReference type="GO" id="GO:0003677">
    <property type="term" value="F:DNA binding"/>
    <property type="evidence" value="ECO:0007669"/>
    <property type="project" value="UniProtKB-KW"/>
</dbReference>
<evidence type="ECO:0000256" key="7">
    <source>
        <dbReference type="SAM" id="MobiDB-lite"/>
    </source>
</evidence>
<dbReference type="GO" id="GO:0003729">
    <property type="term" value="F:mRNA binding"/>
    <property type="evidence" value="ECO:0007669"/>
    <property type="project" value="UniProtKB-ARBA"/>
</dbReference>
<dbReference type="Proteomes" id="UP001153076">
    <property type="component" value="Unassembled WGS sequence"/>
</dbReference>
<feature type="zinc finger region" description="C3H1-type" evidence="6">
    <location>
        <begin position="338"/>
        <end position="366"/>
    </location>
</feature>
<feature type="domain" description="C3H1-type" evidence="8">
    <location>
        <begin position="338"/>
        <end position="366"/>
    </location>
</feature>
<gene>
    <name evidence="9" type="ORF">Cgig2_032870</name>
</gene>
<name>A0A9Q1GSQ5_9CARY</name>
<feature type="region of interest" description="Disordered" evidence="7">
    <location>
        <begin position="451"/>
        <end position="478"/>
    </location>
</feature>
<dbReference type="PANTHER" id="PTHR12506">
    <property type="entry name" value="PROTEIN PHOSPHATASE RELATED"/>
    <property type="match status" value="1"/>
</dbReference>
<feature type="region of interest" description="Disordered" evidence="7">
    <location>
        <begin position="267"/>
        <end position="305"/>
    </location>
</feature>
<keyword evidence="4 6" id="KW-0862">Zinc</keyword>
<feature type="zinc finger region" description="C3H1-type" evidence="6">
    <location>
        <begin position="66"/>
        <end position="94"/>
    </location>
</feature>
<organism evidence="9 10">
    <name type="scientific">Carnegiea gigantea</name>
    <dbReference type="NCBI Taxonomy" id="171969"/>
    <lineage>
        <taxon>Eukaryota</taxon>
        <taxon>Viridiplantae</taxon>
        <taxon>Streptophyta</taxon>
        <taxon>Embryophyta</taxon>
        <taxon>Tracheophyta</taxon>
        <taxon>Spermatophyta</taxon>
        <taxon>Magnoliopsida</taxon>
        <taxon>eudicotyledons</taxon>
        <taxon>Gunneridae</taxon>
        <taxon>Pentapetalae</taxon>
        <taxon>Caryophyllales</taxon>
        <taxon>Cactineae</taxon>
        <taxon>Cactaceae</taxon>
        <taxon>Cactoideae</taxon>
        <taxon>Echinocereeae</taxon>
        <taxon>Carnegiea</taxon>
    </lineage>
</organism>
<reference evidence="9" key="1">
    <citation type="submission" date="2022-04" db="EMBL/GenBank/DDBJ databases">
        <title>Carnegiea gigantea Genome sequencing and assembly v2.</title>
        <authorList>
            <person name="Copetti D."/>
            <person name="Sanderson M.J."/>
            <person name="Burquez A."/>
            <person name="Wojciechowski M.F."/>
        </authorList>
    </citation>
    <scope>NUCLEOTIDE SEQUENCE</scope>
    <source>
        <strain evidence="9">SGP5-SGP5p</strain>
        <tissue evidence="9">Aerial part</tissue>
    </source>
</reference>
<dbReference type="PANTHER" id="PTHR12506:SF18">
    <property type="entry name" value="ZINC FINGER CCCH DOMAIN-CONTAINING PROTEIN 33-RELATED"/>
    <property type="match status" value="1"/>
</dbReference>
<dbReference type="FunFam" id="4.10.1000.10:FF:000028">
    <property type="entry name" value="Zinc finger nuclease 2"/>
    <property type="match status" value="1"/>
</dbReference>
<dbReference type="SMART" id="SM00356">
    <property type="entry name" value="ZnF_C3H1"/>
    <property type="match status" value="5"/>
</dbReference>
<dbReference type="PROSITE" id="PS50103">
    <property type="entry name" value="ZF_C3H1"/>
    <property type="match status" value="5"/>
</dbReference>
<dbReference type="AlphaFoldDB" id="A0A9Q1GSQ5"/>
<evidence type="ECO:0000256" key="4">
    <source>
        <dbReference type="ARBA" id="ARBA00022833"/>
    </source>
</evidence>
<dbReference type="InterPro" id="IPR000571">
    <property type="entry name" value="Znf_CCCH"/>
</dbReference>
<evidence type="ECO:0000256" key="2">
    <source>
        <dbReference type="ARBA" id="ARBA00022737"/>
    </source>
</evidence>
<feature type="domain" description="C3H1-type" evidence="8">
    <location>
        <begin position="157"/>
        <end position="185"/>
    </location>
</feature>
<evidence type="ECO:0000256" key="1">
    <source>
        <dbReference type="ARBA" id="ARBA00022723"/>
    </source>
</evidence>
<feature type="zinc finger region" description="C3H1-type" evidence="6">
    <location>
        <begin position="384"/>
        <end position="412"/>
    </location>
</feature>
<feature type="compositionally biased region" description="Polar residues" evidence="7">
    <location>
        <begin position="186"/>
        <end position="209"/>
    </location>
</feature>
<dbReference type="EMBL" id="JAKOGI010001198">
    <property type="protein sequence ID" value="KAJ8427042.1"/>
    <property type="molecule type" value="Genomic_DNA"/>
</dbReference>
<feature type="domain" description="C3H1-type" evidence="8">
    <location>
        <begin position="111"/>
        <end position="139"/>
    </location>
</feature>
<keyword evidence="2" id="KW-0677">Repeat</keyword>
<feature type="compositionally biased region" description="Polar residues" evidence="7">
    <location>
        <begin position="469"/>
        <end position="478"/>
    </location>
</feature>